<dbReference type="PANTHER" id="PTHR43798:SF33">
    <property type="entry name" value="HYDROLASE, PUTATIVE (AFU_ORTHOLOGUE AFUA_2G14860)-RELATED"/>
    <property type="match status" value="1"/>
</dbReference>
<dbReference type="EMBL" id="PCSB01000085">
    <property type="protein sequence ID" value="PIP31360.1"/>
    <property type="molecule type" value="Genomic_DNA"/>
</dbReference>
<dbReference type="InterPro" id="IPR000073">
    <property type="entry name" value="AB_hydrolase_1"/>
</dbReference>
<evidence type="ECO:0000259" key="1">
    <source>
        <dbReference type="Pfam" id="PF00561"/>
    </source>
</evidence>
<dbReference type="InterPro" id="IPR029058">
    <property type="entry name" value="AB_hydrolase_fold"/>
</dbReference>
<dbReference type="Proteomes" id="UP000230447">
    <property type="component" value="Unassembled WGS sequence"/>
</dbReference>
<proteinExistence type="predicted"/>
<dbReference type="SUPFAM" id="SSF53474">
    <property type="entry name" value="alpha/beta-Hydrolases"/>
    <property type="match status" value="1"/>
</dbReference>
<evidence type="ECO:0000313" key="3">
    <source>
        <dbReference type="Proteomes" id="UP000230447"/>
    </source>
</evidence>
<name>A0A2G9ZFL3_9BACT</name>
<accession>A0A2G9ZFL3</accession>
<organism evidence="2 3">
    <name type="scientific">bacterium (Candidatus Gribaldobacteria) CG23_combo_of_CG06-09_8_20_14_all_37_87_8</name>
    <dbReference type="NCBI Taxonomy" id="2014278"/>
    <lineage>
        <taxon>Bacteria</taxon>
        <taxon>Candidatus Gribaldobacteria</taxon>
    </lineage>
</organism>
<dbReference type="Gene3D" id="3.40.50.1820">
    <property type="entry name" value="alpha/beta hydrolase"/>
    <property type="match status" value="1"/>
</dbReference>
<feature type="domain" description="AB hydrolase-1" evidence="1">
    <location>
        <begin position="9"/>
        <end position="109"/>
    </location>
</feature>
<reference evidence="2 3" key="1">
    <citation type="submission" date="2017-09" db="EMBL/GenBank/DDBJ databases">
        <title>Depth-based differentiation of microbial function through sediment-hosted aquifers and enrichment of novel symbionts in the deep terrestrial subsurface.</title>
        <authorList>
            <person name="Probst A.J."/>
            <person name="Ladd B."/>
            <person name="Jarett J.K."/>
            <person name="Geller-Mcgrath D.E."/>
            <person name="Sieber C.M."/>
            <person name="Emerson J.B."/>
            <person name="Anantharaman K."/>
            <person name="Thomas B.C."/>
            <person name="Malmstrom R."/>
            <person name="Stieglmeier M."/>
            <person name="Klingl A."/>
            <person name="Woyke T."/>
            <person name="Ryan C.M."/>
            <person name="Banfield J.F."/>
        </authorList>
    </citation>
    <scope>NUCLEOTIDE SEQUENCE [LARGE SCALE GENOMIC DNA]</scope>
    <source>
        <strain evidence="2">CG23_combo_of_CG06-09_8_20_14_all_37_87_8</strain>
    </source>
</reference>
<gene>
    <name evidence="2" type="ORF">COX24_03985</name>
</gene>
<dbReference type="InterPro" id="IPR050266">
    <property type="entry name" value="AB_hydrolase_sf"/>
</dbReference>
<dbReference type="Pfam" id="PF00561">
    <property type="entry name" value="Abhydrolase_1"/>
    <property type="match status" value="2"/>
</dbReference>
<dbReference type="PANTHER" id="PTHR43798">
    <property type="entry name" value="MONOACYLGLYCEROL LIPASE"/>
    <property type="match status" value="1"/>
</dbReference>
<evidence type="ECO:0000313" key="2">
    <source>
        <dbReference type="EMBL" id="PIP31360.1"/>
    </source>
</evidence>
<protein>
    <recommendedName>
        <fullName evidence="1">AB hydrolase-1 domain-containing protein</fullName>
    </recommendedName>
</protein>
<comment type="caution">
    <text evidence="2">The sequence shown here is derived from an EMBL/GenBank/DDBJ whole genome shotgun (WGS) entry which is preliminary data.</text>
</comment>
<dbReference type="AlphaFoldDB" id="A0A2G9ZFL3"/>
<dbReference type="GO" id="GO:0016020">
    <property type="term" value="C:membrane"/>
    <property type="evidence" value="ECO:0007669"/>
    <property type="project" value="TreeGrafter"/>
</dbReference>
<feature type="domain" description="AB hydrolase-1" evidence="1">
    <location>
        <begin position="176"/>
        <end position="232"/>
    </location>
</feature>
<sequence>MSKMSRQKLIILHGWKSSSDKWQEVKQALESTGEGIEVFALDLPGFKVENKLLKPWSLNEYVEWVWQIKEAHHIKEPFYLLGHSFGGRVALKFALKHPKLLKGLVLVSSAGIKDKSIKVKILNLVAKIYHLLIFKKCPPCQAGRKIFYRFILRKTDYLQTDNDLCLKETMKLALKEDLLPLLDKIKTKTLLIWGDKDKLTPLKQGKLMKEKIPQSELIVLEGIGHTPYLENPQLLSQKILPFLT</sequence>
<dbReference type="PRINTS" id="PR00111">
    <property type="entry name" value="ABHYDROLASE"/>
</dbReference>